<gene>
    <name evidence="1" type="ORF">SAMN04487960_10833</name>
</gene>
<reference evidence="1 2" key="1">
    <citation type="submission" date="2016-10" db="EMBL/GenBank/DDBJ databases">
        <authorList>
            <person name="de Groot N.N."/>
        </authorList>
    </citation>
    <scope>NUCLEOTIDE SEQUENCE [LARGE SCALE GENOMIC DNA]</scope>
    <source>
        <strain evidence="1 2">CGMCC 1.7059</strain>
    </source>
</reference>
<proteinExistence type="predicted"/>
<evidence type="ECO:0000313" key="2">
    <source>
        <dbReference type="Proteomes" id="UP000199675"/>
    </source>
</evidence>
<evidence type="ECO:0000313" key="1">
    <source>
        <dbReference type="EMBL" id="SDX31039.1"/>
    </source>
</evidence>
<dbReference type="RefSeq" id="WP_175528352.1">
    <property type="nucleotide sequence ID" value="NZ_FNNE01000008.1"/>
</dbReference>
<name>A0A1H3AQ98_9GAMM</name>
<dbReference type="EMBL" id="FNNE01000008">
    <property type="protein sequence ID" value="SDX31039.1"/>
    <property type="molecule type" value="Genomic_DNA"/>
</dbReference>
<protein>
    <submittedName>
        <fullName evidence="1">Uncharacterized protein</fullName>
    </submittedName>
</protein>
<sequence>MNRKPDTIRAIVLVFAIGLAVTAFTSLQASESDRRVSEDVVTVPGFR</sequence>
<dbReference type="Proteomes" id="UP000199675">
    <property type="component" value="Unassembled WGS sequence"/>
</dbReference>
<organism evidence="1 2">
    <name type="scientific">Marinobacter mobilis</name>
    <dbReference type="NCBI Taxonomy" id="488533"/>
    <lineage>
        <taxon>Bacteria</taxon>
        <taxon>Pseudomonadati</taxon>
        <taxon>Pseudomonadota</taxon>
        <taxon>Gammaproteobacteria</taxon>
        <taxon>Pseudomonadales</taxon>
        <taxon>Marinobacteraceae</taxon>
        <taxon>Marinobacter</taxon>
    </lineage>
</organism>
<accession>A0A1H3AQ98</accession>
<dbReference type="AlphaFoldDB" id="A0A1H3AQ98"/>
<keyword evidence="2" id="KW-1185">Reference proteome</keyword>